<evidence type="ECO:0000256" key="6">
    <source>
        <dbReference type="SAM" id="MobiDB-lite"/>
    </source>
</evidence>
<proteinExistence type="inferred from homology"/>
<feature type="domain" description="S5 DRBM" evidence="7">
    <location>
        <begin position="345"/>
        <end position="408"/>
    </location>
</feature>
<comment type="similarity">
    <text evidence="1 5">Belongs to the universal ribosomal protein uS5 family.</text>
</comment>
<comment type="caution">
    <text evidence="8">The sequence shown here is derived from an EMBL/GenBank/DDBJ whole genome shotgun (WGS) entry which is preliminary data.</text>
</comment>
<keyword evidence="2 4" id="KW-0689">Ribosomal protein</keyword>
<dbReference type="InterPro" id="IPR020568">
    <property type="entry name" value="Ribosomal_Su5_D2-typ_SF"/>
</dbReference>
<dbReference type="Gene3D" id="3.30.230.10">
    <property type="match status" value="1"/>
</dbReference>
<keyword evidence="9" id="KW-1185">Reference proteome</keyword>
<dbReference type="EMBL" id="JAACJL010000018">
    <property type="protein sequence ID" value="KAF4618219.1"/>
    <property type="molecule type" value="Genomic_DNA"/>
</dbReference>
<dbReference type="SUPFAM" id="SSF54211">
    <property type="entry name" value="Ribosomal protein S5 domain 2-like"/>
    <property type="match status" value="1"/>
</dbReference>
<accession>A0A8H4QWM1</accession>
<gene>
    <name evidence="8" type="ORF">D9613_011595</name>
</gene>
<dbReference type="InterPro" id="IPR000851">
    <property type="entry name" value="Ribosomal_uS5"/>
</dbReference>
<feature type="compositionally biased region" description="Acidic residues" evidence="6">
    <location>
        <begin position="90"/>
        <end position="100"/>
    </location>
</feature>
<dbReference type="InterPro" id="IPR005324">
    <property type="entry name" value="Ribosomal_uS5_C"/>
</dbReference>
<dbReference type="PROSITE" id="PS50881">
    <property type="entry name" value="S5_DSRBD"/>
    <property type="match status" value="1"/>
</dbReference>
<organism evidence="8 9">
    <name type="scientific">Agrocybe pediades</name>
    <dbReference type="NCBI Taxonomy" id="84607"/>
    <lineage>
        <taxon>Eukaryota</taxon>
        <taxon>Fungi</taxon>
        <taxon>Dikarya</taxon>
        <taxon>Basidiomycota</taxon>
        <taxon>Agaricomycotina</taxon>
        <taxon>Agaricomycetes</taxon>
        <taxon>Agaricomycetidae</taxon>
        <taxon>Agaricales</taxon>
        <taxon>Agaricineae</taxon>
        <taxon>Strophariaceae</taxon>
        <taxon>Agrocybe</taxon>
    </lineage>
</organism>
<dbReference type="GO" id="GO:0005737">
    <property type="term" value="C:cytoplasm"/>
    <property type="evidence" value="ECO:0007669"/>
    <property type="project" value="UniProtKB-ARBA"/>
</dbReference>
<evidence type="ECO:0000313" key="8">
    <source>
        <dbReference type="EMBL" id="KAF4618219.1"/>
    </source>
</evidence>
<dbReference type="Pfam" id="PF03719">
    <property type="entry name" value="Ribosomal_S5_C"/>
    <property type="match status" value="1"/>
</dbReference>
<evidence type="ECO:0000259" key="7">
    <source>
        <dbReference type="PROSITE" id="PS50881"/>
    </source>
</evidence>
<reference evidence="8 9" key="1">
    <citation type="submission" date="2019-12" db="EMBL/GenBank/DDBJ databases">
        <authorList>
            <person name="Floudas D."/>
            <person name="Bentzer J."/>
            <person name="Ahren D."/>
            <person name="Johansson T."/>
            <person name="Persson P."/>
            <person name="Tunlid A."/>
        </authorList>
    </citation>
    <scope>NUCLEOTIDE SEQUENCE [LARGE SCALE GENOMIC DNA]</scope>
    <source>
        <strain evidence="8 9">CBS 102.39</strain>
    </source>
</reference>
<protein>
    <recommendedName>
        <fullName evidence="7">S5 DRBM domain-containing protein</fullName>
    </recommendedName>
</protein>
<keyword evidence="3 4" id="KW-0687">Ribonucleoprotein</keyword>
<dbReference type="GO" id="GO:1990904">
    <property type="term" value="C:ribonucleoprotein complex"/>
    <property type="evidence" value="ECO:0007669"/>
    <property type="project" value="UniProtKB-UniRule"/>
</dbReference>
<evidence type="ECO:0000256" key="5">
    <source>
        <dbReference type="RuleBase" id="RU003823"/>
    </source>
</evidence>
<dbReference type="InterPro" id="IPR014721">
    <property type="entry name" value="Ribsml_uS5_D2-typ_fold_subgr"/>
</dbReference>
<dbReference type="Pfam" id="PF00333">
    <property type="entry name" value="Ribosomal_S5"/>
    <property type="match status" value="1"/>
</dbReference>
<dbReference type="GO" id="GO:0005840">
    <property type="term" value="C:ribosome"/>
    <property type="evidence" value="ECO:0007669"/>
    <property type="project" value="UniProtKB-KW"/>
</dbReference>
<dbReference type="SUPFAM" id="SSF54768">
    <property type="entry name" value="dsRNA-binding domain-like"/>
    <property type="match status" value="1"/>
</dbReference>
<dbReference type="GO" id="GO:0006412">
    <property type="term" value="P:translation"/>
    <property type="evidence" value="ECO:0007669"/>
    <property type="project" value="InterPro"/>
</dbReference>
<evidence type="ECO:0000313" key="9">
    <source>
        <dbReference type="Proteomes" id="UP000521872"/>
    </source>
</evidence>
<sequence>MHRLLLRPITRACALRVPSSSRTLPRAFTTSTCTKFSATTPKNKRSNKKSLSEVDDDIFGSLDGAARRGEVGREVPQQELAQTRARSAPEDAEREEGEEIREFEATEEASLETQIPAMGVPIPSESHIDLEEYLASWFSHETNEILAAMGISRYSFIAAAVEHPFVANFARSLTGQERKEFEDHWIAFETSDKQDDTGLIPVVEFFLRHGIHIIPPTLSCPFPDDCIRTVEPSIVEEIFKGETGVWHQKGQHIEKHRAEPILYPDLRQHDAMLDPRDVIEIPPDEMSPHHNRVIIRNHRSVFHNYESDADDLLDEEVPGSGSAEQDSNDSILKSIPVPGKYYQNLYHSILMRRSVVQQTGKGKIRRIAYMVLVGDGNGLVGYGEGKHSNSGVAMKAARIAAIKNMDWVERFEKRTIWTEMQAKLGATQVILRPRPVGFGLRCNPFVHQILRAAGMKDISAKVWGSRNKLNVIKALFRMLHAGHAPTGMGDGVGGPGKKLSKGVGVRGKGELERARGRKLINLRK</sequence>
<dbReference type="Gene3D" id="3.30.160.20">
    <property type="match status" value="1"/>
</dbReference>
<evidence type="ECO:0000256" key="2">
    <source>
        <dbReference type="ARBA" id="ARBA00022980"/>
    </source>
</evidence>
<dbReference type="GO" id="GO:0003735">
    <property type="term" value="F:structural constituent of ribosome"/>
    <property type="evidence" value="ECO:0007669"/>
    <property type="project" value="UniProtKB-UniRule"/>
</dbReference>
<dbReference type="GO" id="GO:0003723">
    <property type="term" value="F:RNA binding"/>
    <property type="evidence" value="ECO:0007669"/>
    <property type="project" value="InterPro"/>
</dbReference>
<dbReference type="AlphaFoldDB" id="A0A8H4QWM1"/>
<feature type="region of interest" description="Disordered" evidence="6">
    <location>
        <begin position="486"/>
        <end position="509"/>
    </location>
</feature>
<dbReference type="PANTHER" id="PTHR48277">
    <property type="entry name" value="MITOCHONDRIAL RIBOSOMAL PROTEIN S5"/>
    <property type="match status" value="1"/>
</dbReference>
<evidence type="ECO:0000256" key="3">
    <source>
        <dbReference type="ARBA" id="ARBA00023274"/>
    </source>
</evidence>
<feature type="region of interest" description="Disordered" evidence="6">
    <location>
        <begin position="67"/>
        <end position="100"/>
    </location>
</feature>
<dbReference type="Proteomes" id="UP000521872">
    <property type="component" value="Unassembled WGS sequence"/>
</dbReference>
<dbReference type="PANTHER" id="PTHR48277:SF1">
    <property type="entry name" value="MITOCHONDRIAL RIBOSOMAL PROTEIN S5"/>
    <property type="match status" value="1"/>
</dbReference>
<evidence type="ECO:0000256" key="4">
    <source>
        <dbReference type="PROSITE-ProRule" id="PRU00268"/>
    </source>
</evidence>
<dbReference type="InterPro" id="IPR013810">
    <property type="entry name" value="Ribosomal_uS5_N"/>
</dbReference>
<evidence type="ECO:0000256" key="1">
    <source>
        <dbReference type="ARBA" id="ARBA00008945"/>
    </source>
</evidence>
<dbReference type="FunFam" id="3.30.230.10:FF:000002">
    <property type="entry name" value="30S ribosomal protein S5"/>
    <property type="match status" value="1"/>
</dbReference>
<name>A0A8H4QWM1_9AGAR</name>